<evidence type="ECO:0000256" key="3">
    <source>
        <dbReference type="ARBA" id="ARBA00061607"/>
    </source>
</evidence>
<evidence type="ECO:0000256" key="1">
    <source>
        <dbReference type="ARBA" id="ARBA00022741"/>
    </source>
</evidence>
<sequence length="321" mass="34997">MNLSLFRETFDRIRREAGKALLGQDEIIETTLLAILAGGHVLIEGVPGLGKTLLVRTLAQVFGASFRRIQFTPDLMPSDVTGGNVFDQKEDRFVFHQGPVFTQLLLADEINRAPAKTQSALLEAMQDLAVTTDGVTRPLPEPFLVIATQNPVESQGTYPLPEAQLDRFLVKLHVRYPGAAVEKQILRQHVEGFSAAKLDRAGLERIASAEEILEMRAALGSVRVDDGILEYITDLVARTRAHRAVYLGSSPRGSIGLLGSARARAASEGRDFVTPDDVKALAPAVLRHRLILHPDAEIEGTSADDCVEDILREAKVPRTAA</sequence>
<evidence type="ECO:0000313" key="5">
    <source>
        <dbReference type="EMBL" id="TKD08955.1"/>
    </source>
</evidence>
<organism evidence="5 6">
    <name type="scientific">Polyangium fumosum</name>
    <dbReference type="NCBI Taxonomy" id="889272"/>
    <lineage>
        <taxon>Bacteria</taxon>
        <taxon>Pseudomonadati</taxon>
        <taxon>Myxococcota</taxon>
        <taxon>Polyangia</taxon>
        <taxon>Polyangiales</taxon>
        <taxon>Polyangiaceae</taxon>
        <taxon>Polyangium</taxon>
    </lineage>
</organism>
<dbReference type="InterPro" id="IPR050764">
    <property type="entry name" value="CbbQ/NirQ/NorQ/GpvN"/>
</dbReference>
<dbReference type="AlphaFoldDB" id="A0A4U1JDS2"/>
<dbReference type="PANTHER" id="PTHR42759">
    <property type="entry name" value="MOXR FAMILY PROTEIN"/>
    <property type="match status" value="1"/>
</dbReference>
<protein>
    <submittedName>
        <fullName evidence="5">MoxR family ATPase</fullName>
    </submittedName>
</protein>
<dbReference type="Gene3D" id="1.10.8.80">
    <property type="entry name" value="Magnesium chelatase subunit I, C-Terminal domain"/>
    <property type="match status" value="1"/>
</dbReference>
<dbReference type="GO" id="GO:0016887">
    <property type="term" value="F:ATP hydrolysis activity"/>
    <property type="evidence" value="ECO:0007669"/>
    <property type="project" value="InterPro"/>
</dbReference>
<dbReference type="CDD" id="cd00009">
    <property type="entry name" value="AAA"/>
    <property type="match status" value="1"/>
</dbReference>
<dbReference type="InterPro" id="IPR011703">
    <property type="entry name" value="ATPase_AAA-3"/>
</dbReference>
<dbReference type="InterPro" id="IPR027417">
    <property type="entry name" value="P-loop_NTPase"/>
</dbReference>
<keyword evidence="6" id="KW-1185">Reference proteome</keyword>
<keyword evidence="2" id="KW-0067">ATP-binding</keyword>
<dbReference type="InterPro" id="IPR041628">
    <property type="entry name" value="ChlI/MoxR_AAA_lid"/>
</dbReference>
<name>A0A4U1JDS2_9BACT</name>
<evidence type="ECO:0000313" key="6">
    <source>
        <dbReference type="Proteomes" id="UP000309215"/>
    </source>
</evidence>
<keyword evidence="1" id="KW-0547">Nucleotide-binding</keyword>
<feature type="domain" description="AAA+ ATPase" evidence="4">
    <location>
        <begin position="37"/>
        <end position="178"/>
    </location>
</feature>
<dbReference type="OrthoDB" id="9808397at2"/>
<dbReference type="PANTHER" id="PTHR42759:SF1">
    <property type="entry name" value="MAGNESIUM-CHELATASE SUBUNIT CHLD"/>
    <property type="match status" value="1"/>
</dbReference>
<dbReference type="InterPro" id="IPR003593">
    <property type="entry name" value="AAA+_ATPase"/>
</dbReference>
<dbReference type="FunFam" id="3.40.50.300:FF:000640">
    <property type="entry name" value="MoxR family ATPase"/>
    <property type="match status" value="1"/>
</dbReference>
<dbReference type="SUPFAM" id="SSF52540">
    <property type="entry name" value="P-loop containing nucleoside triphosphate hydrolases"/>
    <property type="match status" value="1"/>
</dbReference>
<evidence type="ECO:0000256" key="2">
    <source>
        <dbReference type="ARBA" id="ARBA00022840"/>
    </source>
</evidence>
<dbReference type="PIRSF" id="PIRSF002849">
    <property type="entry name" value="AAA_ATPase_chaperone_MoxR_prd"/>
    <property type="match status" value="1"/>
</dbReference>
<dbReference type="Gene3D" id="3.40.50.300">
    <property type="entry name" value="P-loop containing nucleotide triphosphate hydrolases"/>
    <property type="match status" value="1"/>
</dbReference>
<accession>A0A4U1JDS2</accession>
<dbReference type="Proteomes" id="UP000309215">
    <property type="component" value="Unassembled WGS sequence"/>
</dbReference>
<dbReference type="SMART" id="SM00382">
    <property type="entry name" value="AAA"/>
    <property type="match status" value="1"/>
</dbReference>
<dbReference type="GO" id="GO:0005524">
    <property type="term" value="F:ATP binding"/>
    <property type="evidence" value="ECO:0007669"/>
    <property type="project" value="UniProtKB-KW"/>
</dbReference>
<evidence type="ECO:0000259" key="4">
    <source>
        <dbReference type="SMART" id="SM00382"/>
    </source>
</evidence>
<comment type="caution">
    <text evidence="5">The sequence shown here is derived from an EMBL/GenBank/DDBJ whole genome shotgun (WGS) entry which is preliminary data.</text>
</comment>
<comment type="similarity">
    <text evidence="3">Belongs to the MoxR family.</text>
</comment>
<reference evidence="5 6" key="1">
    <citation type="submission" date="2019-04" db="EMBL/GenBank/DDBJ databases">
        <authorList>
            <person name="Li Y."/>
            <person name="Wang J."/>
        </authorList>
    </citation>
    <scope>NUCLEOTIDE SEQUENCE [LARGE SCALE GENOMIC DNA]</scope>
    <source>
        <strain evidence="5 6">DSM 14668</strain>
    </source>
</reference>
<dbReference type="EMBL" id="SSMQ01000012">
    <property type="protein sequence ID" value="TKD08955.1"/>
    <property type="molecule type" value="Genomic_DNA"/>
</dbReference>
<dbReference type="Pfam" id="PF07726">
    <property type="entry name" value="AAA_3"/>
    <property type="match status" value="1"/>
</dbReference>
<dbReference type="RefSeq" id="WP_136929552.1">
    <property type="nucleotide sequence ID" value="NZ_SSMQ01000012.1"/>
</dbReference>
<proteinExistence type="inferred from homology"/>
<dbReference type="Pfam" id="PF17863">
    <property type="entry name" value="AAA_lid_2"/>
    <property type="match status" value="1"/>
</dbReference>
<gene>
    <name evidence="5" type="ORF">E8A74_14320</name>
</gene>